<feature type="chain" id="PRO_5046765193" description="Ferrochelatase" evidence="2">
    <location>
        <begin position="23"/>
        <end position="81"/>
    </location>
</feature>
<dbReference type="EMBL" id="CP151767">
    <property type="protein sequence ID" value="WZU67688.2"/>
    <property type="molecule type" value="Genomic_DNA"/>
</dbReference>
<name>A0AAN0MDI3_9RHOB</name>
<evidence type="ECO:0000256" key="2">
    <source>
        <dbReference type="SAM" id="SignalP"/>
    </source>
</evidence>
<dbReference type="AlphaFoldDB" id="A0AAN0MDI3"/>
<proteinExistence type="predicted"/>
<dbReference type="Proteomes" id="UP001470809">
    <property type="component" value="Chromosome"/>
</dbReference>
<feature type="signal peptide" evidence="2">
    <location>
        <begin position="1"/>
        <end position="22"/>
    </location>
</feature>
<reference evidence="3" key="1">
    <citation type="submission" date="2024-08" db="EMBL/GenBank/DDBJ databases">
        <title>Phylogenomic analyses of a clade within the roseobacter group suggest taxonomic reassignments of species of the genera Aestuariivita, Citreicella, Loktanella, Nautella, Pelagibaca, Ruegeria, Thalassobius, Thiobacimonas and Tropicibacter, and the proposal o.</title>
        <authorList>
            <person name="Jeon C.O."/>
        </authorList>
    </citation>
    <scope>NUCLEOTIDE SEQUENCE</scope>
    <source>
        <strain evidence="3">SS1-5</strain>
    </source>
</reference>
<keyword evidence="2" id="KW-0732">Signal</keyword>
<evidence type="ECO:0000256" key="1">
    <source>
        <dbReference type="SAM" id="MobiDB-lite"/>
    </source>
</evidence>
<dbReference type="RefSeq" id="WP_373635060.1">
    <property type="nucleotide sequence ID" value="NZ_CP151767.2"/>
</dbReference>
<evidence type="ECO:0008006" key="5">
    <source>
        <dbReference type="Google" id="ProtNLM"/>
    </source>
</evidence>
<feature type="region of interest" description="Disordered" evidence="1">
    <location>
        <begin position="62"/>
        <end position="81"/>
    </location>
</feature>
<evidence type="ECO:0000313" key="3">
    <source>
        <dbReference type="EMBL" id="WZU67688.2"/>
    </source>
</evidence>
<gene>
    <name evidence="3" type="ORF">AABB31_22720</name>
</gene>
<dbReference type="KEGG" id="yrh:AABB31_22720"/>
<accession>A0AAN0MDI3</accession>
<keyword evidence="4" id="KW-1185">Reference proteome</keyword>
<evidence type="ECO:0000313" key="4">
    <source>
        <dbReference type="Proteomes" id="UP001470809"/>
    </source>
</evidence>
<protein>
    <recommendedName>
        <fullName evidence="5">Ferrochelatase</fullName>
    </recommendedName>
</protein>
<sequence length="81" mass="8009">MHKILTTPLLVACLAAPSLAHAGGLADTIVETPPVVVEQAQANSNWVLPALALLVVAALASSGGSAGNDEPAISATISNVK</sequence>
<organism evidence="3 4">
    <name type="scientific">Yoonia rhodophyticola</name>
    <dbReference type="NCBI Taxonomy" id="3137370"/>
    <lineage>
        <taxon>Bacteria</taxon>
        <taxon>Pseudomonadati</taxon>
        <taxon>Pseudomonadota</taxon>
        <taxon>Alphaproteobacteria</taxon>
        <taxon>Rhodobacterales</taxon>
        <taxon>Paracoccaceae</taxon>
        <taxon>Yoonia</taxon>
    </lineage>
</organism>